<gene>
    <name evidence="1" type="ORF">KUCAC02_031019</name>
</gene>
<dbReference type="EMBL" id="CM043789">
    <property type="protein sequence ID" value="KAI4827636.1"/>
    <property type="molecule type" value="Genomic_DNA"/>
</dbReference>
<comment type="caution">
    <text evidence="1">The sequence shown here is derived from an EMBL/GenBank/DDBJ whole genome shotgun (WGS) entry which is preliminary data.</text>
</comment>
<reference evidence="1" key="1">
    <citation type="submission" date="2022-05" db="EMBL/GenBank/DDBJ databases">
        <title>Chromosome-level genome of Chaenocephalus aceratus.</title>
        <authorList>
            <person name="Park H."/>
        </authorList>
    </citation>
    <scope>NUCLEOTIDE SEQUENCE</scope>
    <source>
        <strain evidence="1">KU_202001</strain>
    </source>
</reference>
<proteinExistence type="predicted"/>
<evidence type="ECO:0000313" key="2">
    <source>
        <dbReference type="Proteomes" id="UP001057452"/>
    </source>
</evidence>
<keyword evidence="2" id="KW-1185">Reference proteome</keyword>
<protein>
    <submittedName>
        <fullName evidence="1">Uncharacterized protein</fullName>
    </submittedName>
</protein>
<accession>A0ACB9XMB0</accession>
<organism evidence="1 2">
    <name type="scientific">Chaenocephalus aceratus</name>
    <name type="common">Blackfin icefish</name>
    <name type="synonym">Chaenichthys aceratus</name>
    <dbReference type="NCBI Taxonomy" id="36190"/>
    <lineage>
        <taxon>Eukaryota</taxon>
        <taxon>Metazoa</taxon>
        <taxon>Chordata</taxon>
        <taxon>Craniata</taxon>
        <taxon>Vertebrata</taxon>
        <taxon>Euteleostomi</taxon>
        <taxon>Actinopterygii</taxon>
        <taxon>Neopterygii</taxon>
        <taxon>Teleostei</taxon>
        <taxon>Neoteleostei</taxon>
        <taxon>Acanthomorphata</taxon>
        <taxon>Eupercaria</taxon>
        <taxon>Perciformes</taxon>
        <taxon>Notothenioidei</taxon>
        <taxon>Channichthyidae</taxon>
        <taxon>Chaenocephalus</taxon>
    </lineage>
</organism>
<name>A0ACB9XMB0_CHAAC</name>
<evidence type="ECO:0000313" key="1">
    <source>
        <dbReference type="EMBL" id="KAI4827636.1"/>
    </source>
</evidence>
<sequence length="264" mass="30144">MEGNMWTFATLGLLLCWMMPVDCGSISSKVAKKENQLTMVDDSVDDMYFGCNDKMMTIVQDRLLEDEKSVNNFEIYCESSAKEKFDLREDTALTIDHIWAICVYTNNSVYREFNTAVRTEGRSYLSSFKYHSFHYLLTSAIQILNNNSSCNSTFRRINMLFTGKVNEIIRFGSFASTSFRSNLKAFGTKTCFKIKTCLGASLEEYSVYPTEEEVLIPPYETFKITEINRKNTFPDLKDCEVVFVLESAGVMSSLNCNAVRNGLK</sequence>
<dbReference type="Proteomes" id="UP001057452">
    <property type="component" value="Chromosome 5"/>
</dbReference>